<evidence type="ECO:0000313" key="1">
    <source>
        <dbReference type="EMBL" id="MCR6482268.1"/>
    </source>
</evidence>
<name>A0A9X2N7X7_9PSEU</name>
<gene>
    <name evidence="1" type="ORF">M8542_05545</name>
</gene>
<sequence length="96" mass="10345">MAAMSVGKIMKHQHKKVVILRTGLSIDGSAAVQIVPLSARKPSGGGRYVEAKTWVSVYWVPLDQVKVVKATDVVEAATYPGRLPHDPLKAVLKELG</sequence>
<reference evidence="1" key="1">
    <citation type="submission" date="2022-06" db="EMBL/GenBank/DDBJ databases">
        <title>Amycolatopsis iheyaensis sp. nov., a new species of the genus Amycolatopsis isolated from soil in Iheya island, Japan.</title>
        <authorList>
            <person name="Ngamcharungchit C."/>
            <person name="Kanto H."/>
            <person name="Take A."/>
            <person name="Intra B."/>
            <person name="Matsumoto A."/>
            <person name="Panbangred W."/>
            <person name="Inahashi Y."/>
        </authorList>
    </citation>
    <scope>NUCLEOTIDE SEQUENCE</scope>
    <source>
        <strain evidence="1">OK19-0408</strain>
    </source>
</reference>
<dbReference type="RefSeq" id="WP_257918897.1">
    <property type="nucleotide sequence ID" value="NZ_JAMXQV010000002.1"/>
</dbReference>
<organism evidence="1 2">
    <name type="scientific">Amycolatopsis iheyensis</name>
    <dbReference type="NCBI Taxonomy" id="2945988"/>
    <lineage>
        <taxon>Bacteria</taxon>
        <taxon>Bacillati</taxon>
        <taxon>Actinomycetota</taxon>
        <taxon>Actinomycetes</taxon>
        <taxon>Pseudonocardiales</taxon>
        <taxon>Pseudonocardiaceae</taxon>
        <taxon>Amycolatopsis</taxon>
    </lineage>
</organism>
<dbReference type="Proteomes" id="UP001144096">
    <property type="component" value="Unassembled WGS sequence"/>
</dbReference>
<accession>A0A9X2N7X7</accession>
<evidence type="ECO:0000313" key="2">
    <source>
        <dbReference type="Proteomes" id="UP001144096"/>
    </source>
</evidence>
<protein>
    <submittedName>
        <fullName evidence="1">Uncharacterized protein</fullName>
    </submittedName>
</protein>
<keyword evidence="2" id="KW-1185">Reference proteome</keyword>
<dbReference type="AlphaFoldDB" id="A0A9X2N7X7"/>
<dbReference type="EMBL" id="JAMXQV010000002">
    <property type="protein sequence ID" value="MCR6482268.1"/>
    <property type="molecule type" value="Genomic_DNA"/>
</dbReference>
<comment type="caution">
    <text evidence="1">The sequence shown here is derived from an EMBL/GenBank/DDBJ whole genome shotgun (WGS) entry which is preliminary data.</text>
</comment>
<proteinExistence type="predicted"/>